<keyword evidence="3" id="KW-1185">Reference proteome</keyword>
<gene>
    <name evidence="2" type="ORF">H8L32_16495</name>
</gene>
<dbReference type="RefSeq" id="WP_186948357.1">
    <property type="nucleotide sequence ID" value="NZ_JACOGF010000008.1"/>
</dbReference>
<evidence type="ECO:0000313" key="3">
    <source>
        <dbReference type="Proteomes" id="UP000650424"/>
    </source>
</evidence>
<proteinExistence type="predicted"/>
<protein>
    <submittedName>
        <fullName evidence="2">Uncharacterized protein</fullName>
    </submittedName>
</protein>
<sequence>MSENHARITDAEDAPKKSWLSKIIGWVVAIIILIVVAQFIAGLQSDQKARFVAESRSLAETACAGDAACLAAVSTKLDICLELYSESHKSGKFSRKYTLNKESFLACMK</sequence>
<dbReference type="Proteomes" id="UP000650424">
    <property type="component" value="Unassembled WGS sequence"/>
</dbReference>
<reference evidence="2 3" key="1">
    <citation type="submission" date="2020-08" db="EMBL/GenBank/DDBJ databases">
        <title>Novel species isolated from subtropical streams in China.</title>
        <authorList>
            <person name="Lu H."/>
        </authorList>
    </citation>
    <scope>NUCLEOTIDE SEQUENCE [LARGE SCALE GENOMIC DNA]</scope>
    <source>
        <strain evidence="2 3">CY18W</strain>
    </source>
</reference>
<name>A0ABR6ZT56_9BURK</name>
<organism evidence="2 3">
    <name type="scientific">Undibacterium hunanense</name>
    <dbReference type="NCBI Taxonomy" id="2762292"/>
    <lineage>
        <taxon>Bacteria</taxon>
        <taxon>Pseudomonadati</taxon>
        <taxon>Pseudomonadota</taxon>
        <taxon>Betaproteobacteria</taxon>
        <taxon>Burkholderiales</taxon>
        <taxon>Oxalobacteraceae</taxon>
        <taxon>Undibacterium</taxon>
    </lineage>
</organism>
<keyword evidence="1" id="KW-0472">Membrane</keyword>
<evidence type="ECO:0000313" key="2">
    <source>
        <dbReference type="EMBL" id="MBC3919092.1"/>
    </source>
</evidence>
<keyword evidence="1" id="KW-1133">Transmembrane helix</keyword>
<feature type="transmembrane region" description="Helical" evidence="1">
    <location>
        <begin position="23"/>
        <end position="43"/>
    </location>
</feature>
<accession>A0ABR6ZT56</accession>
<dbReference type="EMBL" id="JACOGF010000008">
    <property type="protein sequence ID" value="MBC3919092.1"/>
    <property type="molecule type" value="Genomic_DNA"/>
</dbReference>
<evidence type="ECO:0000256" key="1">
    <source>
        <dbReference type="SAM" id="Phobius"/>
    </source>
</evidence>
<keyword evidence="1" id="KW-0812">Transmembrane</keyword>
<comment type="caution">
    <text evidence="2">The sequence shown here is derived from an EMBL/GenBank/DDBJ whole genome shotgun (WGS) entry which is preliminary data.</text>
</comment>